<evidence type="ECO:0000313" key="5">
    <source>
        <dbReference type="Proteomes" id="UP000265080"/>
    </source>
</evidence>
<dbReference type="SMART" id="SM00199">
    <property type="entry name" value="SCY"/>
    <property type="match status" value="1"/>
</dbReference>
<dbReference type="GO" id="GO:0005615">
    <property type="term" value="C:extracellular space"/>
    <property type="evidence" value="ECO:0007669"/>
    <property type="project" value="UniProtKB-KW"/>
</dbReference>
<keyword evidence="5" id="KW-1185">Reference proteome</keyword>
<feature type="domain" description="Chemokine interleukin-8-like" evidence="3">
    <location>
        <begin position="77"/>
        <end position="137"/>
    </location>
</feature>
<reference evidence="4 5" key="1">
    <citation type="submission" date="2018-03" db="EMBL/GenBank/DDBJ databases">
        <title>Finding Nemo's genes: A chromosome-scale reference assembly of the genome of the orange clownfish Amphiprion percula.</title>
        <authorList>
            <person name="Lehmann R."/>
        </authorList>
    </citation>
    <scope>NUCLEOTIDE SEQUENCE</scope>
</reference>
<dbReference type="GO" id="GO:0006955">
    <property type="term" value="P:immune response"/>
    <property type="evidence" value="ECO:0007669"/>
    <property type="project" value="InterPro"/>
</dbReference>
<evidence type="ECO:0000259" key="3">
    <source>
        <dbReference type="SMART" id="SM00199"/>
    </source>
</evidence>
<dbReference type="GO" id="GO:0008009">
    <property type="term" value="F:chemokine activity"/>
    <property type="evidence" value="ECO:0007669"/>
    <property type="project" value="InterPro"/>
</dbReference>
<dbReference type="InterPro" id="IPR001811">
    <property type="entry name" value="Chemokine_IL8-like_dom"/>
</dbReference>
<keyword evidence="1" id="KW-0202">Cytokine</keyword>
<feature type="region of interest" description="Disordered" evidence="2">
    <location>
        <begin position="154"/>
        <end position="183"/>
    </location>
</feature>
<dbReference type="AlphaFoldDB" id="A0A3P8TH60"/>
<dbReference type="InterPro" id="IPR036048">
    <property type="entry name" value="Interleukin_8-like_sf"/>
</dbReference>
<accession>A0A3P8TH60</accession>
<proteinExistence type="predicted"/>
<dbReference type="Ensembl" id="ENSAPET00000024652.1">
    <property type="protein sequence ID" value="ENSAPEP00000024021.1"/>
    <property type="gene ID" value="ENSAPEG00000017079.1"/>
</dbReference>
<reference evidence="4" key="2">
    <citation type="submission" date="2025-08" db="UniProtKB">
        <authorList>
            <consortium name="Ensembl"/>
        </authorList>
    </citation>
    <scope>IDENTIFICATION</scope>
</reference>
<evidence type="ECO:0000313" key="4">
    <source>
        <dbReference type="Ensembl" id="ENSAPEP00000024021.1"/>
    </source>
</evidence>
<sequence>MRPGTVHWGIPGMESPAPSLWGRSVTIKQQHAARELSVNVQLVSSMKLNPQTVCQLTFLSLCCVLITVRESDSAFVPGRCSCLTTQRGVRGQMKGLTVFPKSPTCNNVTVIVTLKKNNAQVCLDPEGPMGKQLIRCFNRTQKLGRDVTLCLRRRKGRRGNGQRQQPRNRRRGHNRRASSSNSQ</sequence>
<dbReference type="PRINTS" id="PR00436">
    <property type="entry name" value="INTERLEUKIN8"/>
</dbReference>
<dbReference type="Gene3D" id="2.40.50.40">
    <property type="match status" value="1"/>
</dbReference>
<dbReference type="OMA" id="YVPGRCL"/>
<name>A0A3P8TH60_AMPPE</name>
<protein>
    <recommendedName>
        <fullName evidence="3">Chemokine interleukin-8-like domain-containing protein</fullName>
    </recommendedName>
</protein>
<reference evidence="4" key="3">
    <citation type="submission" date="2025-09" db="UniProtKB">
        <authorList>
            <consortium name="Ensembl"/>
        </authorList>
    </citation>
    <scope>IDENTIFICATION</scope>
</reference>
<organism evidence="4 5">
    <name type="scientific">Amphiprion percula</name>
    <name type="common">Orange clownfish</name>
    <name type="synonym">Lutjanus percula</name>
    <dbReference type="NCBI Taxonomy" id="161767"/>
    <lineage>
        <taxon>Eukaryota</taxon>
        <taxon>Metazoa</taxon>
        <taxon>Chordata</taxon>
        <taxon>Craniata</taxon>
        <taxon>Vertebrata</taxon>
        <taxon>Euteleostomi</taxon>
        <taxon>Actinopterygii</taxon>
        <taxon>Neopterygii</taxon>
        <taxon>Teleostei</taxon>
        <taxon>Neoteleostei</taxon>
        <taxon>Acanthomorphata</taxon>
        <taxon>Ovalentaria</taxon>
        <taxon>Pomacentridae</taxon>
        <taxon>Amphiprion</taxon>
    </lineage>
</organism>
<evidence type="ECO:0000256" key="1">
    <source>
        <dbReference type="ARBA" id="ARBA00022514"/>
    </source>
</evidence>
<dbReference type="Proteomes" id="UP000265080">
    <property type="component" value="Chromosome 20"/>
</dbReference>
<dbReference type="SUPFAM" id="SSF54117">
    <property type="entry name" value="Interleukin 8-like chemokines"/>
    <property type="match status" value="1"/>
</dbReference>
<dbReference type="Pfam" id="PF00048">
    <property type="entry name" value="IL8"/>
    <property type="match status" value="1"/>
</dbReference>
<feature type="compositionally biased region" description="Basic residues" evidence="2">
    <location>
        <begin position="154"/>
        <end position="176"/>
    </location>
</feature>
<dbReference type="GeneTree" id="ENSGT00600000085077"/>
<evidence type="ECO:0000256" key="2">
    <source>
        <dbReference type="SAM" id="MobiDB-lite"/>
    </source>
</evidence>